<dbReference type="RefSeq" id="WP_238280802.1">
    <property type="nucleotide sequence ID" value="NZ_BPQL01000101.1"/>
</dbReference>
<dbReference type="EMBL" id="JBEPMM010000006">
    <property type="protein sequence ID" value="MET3692969.1"/>
    <property type="molecule type" value="Genomic_DNA"/>
</dbReference>
<organism evidence="2 3">
    <name type="scientific">Methylobacterium goesingense</name>
    <dbReference type="NCBI Taxonomy" id="243690"/>
    <lineage>
        <taxon>Bacteria</taxon>
        <taxon>Pseudomonadati</taxon>
        <taxon>Pseudomonadota</taxon>
        <taxon>Alphaproteobacteria</taxon>
        <taxon>Hyphomicrobiales</taxon>
        <taxon>Methylobacteriaceae</taxon>
        <taxon>Methylobacterium</taxon>
    </lineage>
</organism>
<feature type="region of interest" description="Disordered" evidence="1">
    <location>
        <begin position="99"/>
        <end position="133"/>
    </location>
</feature>
<reference evidence="2 3" key="1">
    <citation type="submission" date="2024-06" db="EMBL/GenBank/DDBJ databases">
        <title>Genomic Encyclopedia of Type Strains, Phase IV (KMG-IV): sequencing the most valuable type-strain genomes for metagenomic binning, comparative biology and taxonomic classification.</title>
        <authorList>
            <person name="Goeker M."/>
        </authorList>
    </citation>
    <scope>NUCLEOTIDE SEQUENCE [LARGE SCALE GENOMIC DNA]</scope>
    <source>
        <strain evidence="2 3">DSM 21331</strain>
    </source>
</reference>
<keyword evidence="3" id="KW-1185">Reference proteome</keyword>
<dbReference type="Proteomes" id="UP001549145">
    <property type="component" value="Unassembled WGS sequence"/>
</dbReference>
<evidence type="ECO:0000313" key="3">
    <source>
        <dbReference type="Proteomes" id="UP001549145"/>
    </source>
</evidence>
<sequence length="409" mass="43874">MDEKAEDRRQHAEGKHARLRRYAGTPGRVVRYDTKTKSGSKTIVDFIILSASRDRFAIVTLWGSTEEREENETGLAAIMASVRVAAETGSFWAGNSAAKPATGDKAMADAGTPAAPKAAAPAAPEAPEAPEGPNETRLAAYLFGTILQKTIQDCDIATTSRQREAIERKMVPLRAEMAPYQDQLKEVMKDMPACPPPGSESRMAEPMNLFIDKSPEDFAAAMDKAQQAAAAPQAKPAPASPPAAAAAAETRPLQPYGVRRAVFVTRAARYFGDVDVRPSNVFQEGEVLFSYVEPVGQSEKPLAGGQRQAGVTVDMEVRTQSGEVLGGKKGMSDNDITLNADQSIDAFYLNSDVTLSHLRPGSYTLVYVLKDKINGRTVEVPQAFSLVSSKTEATKTEATSTAPESRPAP</sequence>
<feature type="compositionally biased region" description="Low complexity" evidence="1">
    <location>
        <begin position="388"/>
        <end position="402"/>
    </location>
</feature>
<feature type="compositionally biased region" description="Low complexity" evidence="1">
    <location>
        <begin position="108"/>
        <end position="133"/>
    </location>
</feature>
<proteinExistence type="predicted"/>
<comment type="caution">
    <text evidence="2">The sequence shown here is derived from an EMBL/GenBank/DDBJ whole genome shotgun (WGS) entry which is preliminary data.</text>
</comment>
<evidence type="ECO:0000256" key="1">
    <source>
        <dbReference type="SAM" id="MobiDB-lite"/>
    </source>
</evidence>
<name>A0ABV2L5Q8_9HYPH</name>
<evidence type="ECO:0008006" key="4">
    <source>
        <dbReference type="Google" id="ProtNLM"/>
    </source>
</evidence>
<protein>
    <recommendedName>
        <fullName evidence="4">DUF4469 domain-containing protein</fullName>
    </recommendedName>
</protein>
<gene>
    <name evidence="2" type="ORF">ABID43_002513</name>
</gene>
<evidence type="ECO:0000313" key="2">
    <source>
        <dbReference type="EMBL" id="MET3692969.1"/>
    </source>
</evidence>
<accession>A0ABV2L5Q8</accession>
<feature type="region of interest" description="Disordered" evidence="1">
    <location>
        <begin position="388"/>
        <end position="409"/>
    </location>
</feature>
<feature type="region of interest" description="Disordered" evidence="1">
    <location>
        <begin position="223"/>
        <end position="249"/>
    </location>
</feature>
<feature type="compositionally biased region" description="Low complexity" evidence="1">
    <location>
        <begin position="223"/>
        <end position="248"/>
    </location>
</feature>